<protein>
    <submittedName>
        <fullName evidence="1">Uncharacterized protein</fullName>
    </submittedName>
</protein>
<keyword evidence="2" id="KW-1185">Reference proteome</keyword>
<proteinExistence type="predicted"/>
<reference evidence="1 2" key="1">
    <citation type="journal article" date="2013" name="Genome Biol.">
        <title>The genome sequence of the most widely cultivated cacao type and its use to identify candidate genes regulating pod color.</title>
        <authorList>
            <person name="Motamayor J.C."/>
            <person name="Mockaitis K."/>
            <person name="Schmutz J."/>
            <person name="Haiminen N."/>
            <person name="Iii D.L."/>
            <person name="Cornejo O."/>
            <person name="Findley S.D."/>
            <person name="Zheng P."/>
            <person name="Utro F."/>
            <person name="Royaert S."/>
            <person name="Saski C."/>
            <person name="Jenkins J."/>
            <person name="Podicheti R."/>
            <person name="Zhao M."/>
            <person name="Scheffler B.E."/>
            <person name="Stack J.C."/>
            <person name="Feltus F.A."/>
            <person name="Mustiga G.M."/>
            <person name="Amores F."/>
            <person name="Phillips W."/>
            <person name="Marelli J.P."/>
            <person name="May G.D."/>
            <person name="Shapiro H."/>
            <person name="Ma J."/>
            <person name="Bustamante C.D."/>
            <person name="Schnell R.J."/>
            <person name="Main D."/>
            <person name="Gilbert D."/>
            <person name="Parida L."/>
            <person name="Kuhn D.N."/>
        </authorList>
    </citation>
    <scope>NUCLEOTIDE SEQUENCE [LARGE SCALE GENOMIC DNA]</scope>
    <source>
        <strain evidence="2">cv. Matina 1-6</strain>
    </source>
</reference>
<dbReference type="Proteomes" id="UP000026915">
    <property type="component" value="Chromosome 1"/>
</dbReference>
<dbReference type="InParanoid" id="A0A061DRH5"/>
<name>A0A061DRH5_THECC</name>
<accession>A0A061DRH5</accession>
<sequence length="73" mass="8723">MQQLNKNPSNRFWKPQYIFEKITQESDDMGGDTADGIYMLKLVQAHTATWNYLLKQKDYRYPEQLNSEHIVLE</sequence>
<evidence type="ECO:0000313" key="1">
    <source>
        <dbReference type="EMBL" id="EOX95419.1"/>
    </source>
</evidence>
<dbReference type="Gramene" id="EOX95419">
    <property type="protein sequence ID" value="EOX95419"/>
    <property type="gene ID" value="TCM_004926"/>
</dbReference>
<gene>
    <name evidence="1" type="ORF">TCM_004926</name>
</gene>
<dbReference type="EMBL" id="CM001879">
    <property type="protein sequence ID" value="EOX95419.1"/>
    <property type="molecule type" value="Genomic_DNA"/>
</dbReference>
<evidence type="ECO:0000313" key="2">
    <source>
        <dbReference type="Proteomes" id="UP000026915"/>
    </source>
</evidence>
<organism evidence="1 2">
    <name type="scientific">Theobroma cacao</name>
    <name type="common">Cacao</name>
    <name type="synonym">Cocoa</name>
    <dbReference type="NCBI Taxonomy" id="3641"/>
    <lineage>
        <taxon>Eukaryota</taxon>
        <taxon>Viridiplantae</taxon>
        <taxon>Streptophyta</taxon>
        <taxon>Embryophyta</taxon>
        <taxon>Tracheophyta</taxon>
        <taxon>Spermatophyta</taxon>
        <taxon>Magnoliopsida</taxon>
        <taxon>eudicotyledons</taxon>
        <taxon>Gunneridae</taxon>
        <taxon>Pentapetalae</taxon>
        <taxon>rosids</taxon>
        <taxon>malvids</taxon>
        <taxon>Malvales</taxon>
        <taxon>Malvaceae</taxon>
        <taxon>Byttnerioideae</taxon>
        <taxon>Theobroma</taxon>
    </lineage>
</organism>
<dbReference type="HOGENOM" id="CLU_2709801_0_0_1"/>
<dbReference type="AlphaFoldDB" id="A0A061DRH5"/>